<sequence>MCGPSQNPIKPPLRLLLTQESFNATLPAKDDSNKLLQLSPYRYGLGGPDSISTMLTVSIKVLLLFTLEHIVRLIIQKFSHVDPILHVERNRHILARHLAVDFGSLAICGFIAVKNRHTVCGELITHMKSWGKSDSMSDEETERRVFTYHPASQQMMVWFFAYQVKNMYDTIYWNDGIEFVIHHIFAGAAAWGGMFPGCCHFYALFYFGFSELSTAILCLLANFDDQFGVVGLEKVFPKTKIVLGALFVTSFIVCRCIMWPFVTHHFFKDTKKALASTHPLAASRRNFLHLLRFCCFGLSLIQFFFVAMIIQTGKEELAKLMN</sequence>
<evidence type="ECO:0000256" key="1">
    <source>
        <dbReference type="ARBA" id="ARBA00004141"/>
    </source>
</evidence>
<feature type="transmembrane region" description="Helical" evidence="5">
    <location>
        <begin position="290"/>
        <end position="310"/>
    </location>
</feature>
<proteinExistence type="predicted"/>
<dbReference type="PANTHER" id="PTHR13439:SF4">
    <property type="entry name" value="TLC DOMAIN-CONTAINING PROTEIN"/>
    <property type="match status" value="1"/>
</dbReference>
<keyword evidence="3 5" id="KW-1133">Transmembrane helix</keyword>
<comment type="caution">
    <text evidence="7">The sequence shown here is derived from an EMBL/GenBank/DDBJ whole genome shotgun (WGS) entry which is preliminary data.</text>
</comment>
<dbReference type="InterPro" id="IPR006634">
    <property type="entry name" value="TLC-dom"/>
</dbReference>
<feature type="domain" description="TLC" evidence="6">
    <location>
        <begin position="130"/>
        <end position="310"/>
    </location>
</feature>
<dbReference type="Proteomes" id="UP001224775">
    <property type="component" value="Unassembled WGS sequence"/>
</dbReference>
<keyword evidence="2 5" id="KW-0812">Transmembrane</keyword>
<comment type="subcellular location">
    <subcellularLocation>
        <location evidence="1">Membrane</location>
        <topology evidence="1">Multi-pass membrane protein</topology>
    </subcellularLocation>
</comment>
<dbReference type="PANTHER" id="PTHR13439">
    <property type="entry name" value="CT120 PROTEIN"/>
    <property type="match status" value="1"/>
</dbReference>
<dbReference type="GO" id="GO:0005886">
    <property type="term" value="C:plasma membrane"/>
    <property type="evidence" value="ECO:0007669"/>
    <property type="project" value="TreeGrafter"/>
</dbReference>
<organism evidence="7 8">
    <name type="scientific">Skeletonema marinoi</name>
    <dbReference type="NCBI Taxonomy" id="267567"/>
    <lineage>
        <taxon>Eukaryota</taxon>
        <taxon>Sar</taxon>
        <taxon>Stramenopiles</taxon>
        <taxon>Ochrophyta</taxon>
        <taxon>Bacillariophyta</taxon>
        <taxon>Coscinodiscophyceae</taxon>
        <taxon>Thalassiosirophycidae</taxon>
        <taxon>Thalassiosirales</taxon>
        <taxon>Skeletonemataceae</taxon>
        <taxon>Skeletonema</taxon>
        <taxon>Skeletonema marinoi-dohrnii complex</taxon>
    </lineage>
</organism>
<evidence type="ECO:0000259" key="6">
    <source>
        <dbReference type="Pfam" id="PF03798"/>
    </source>
</evidence>
<evidence type="ECO:0000313" key="7">
    <source>
        <dbReference type="EMBL" id="KAK1747551.1"/>
    </source>
</evidence>
<evidence type="ECO:0000313" key="8">
    <source>
        <dbReference type="Proteomes" id="UP001224775"/>
    </source>
</evidence>
<name>A0AAD9DH33_9STRA</name>
<feature type="transmembrane region" description="Helical" evidence="5">
    <location>
        <begin position="201"/>
        <end position="220"/>
    </location>
</feature>
<feature type="transmembrane region" description="Helical" evidence="5">
    <location>
        <begin position="241"/>
        <end position="262"/>
    </location>
</feature>
<keyword evidence="4 5" id="KW-0472">Membrane</keyword>
<dbReference type="GO" id="GO:0055091">
    <property type="term" value="P:phospholipid homeostasis"/>
    <property type="evidence" value="ECO:0007669"/>
    <property type="project" value="TreeGrafter"/>
</dbReference>
<dbReference type="GO" id="GO:0007009">
    <property type="term" value="P:plasma membrane organization"/>
    <property type="evidence" value="ECO:0007669"/>
    <property type="project" value="TreeGrafter"/>
</dbReference>
<evidence type="ECO:0000256" key="3">
    <source>
        <dbReference type="ARBA" id="ARBA00022989"/>
    </source>
</evidence>
<evidence type="ECO:0000256" key="2">
    <source>
        <dbReference type="ARBA" id="ARBA00022692"/>
    </source>
</evidence>
<keyword evidence="8" id="KW-1185">Reference proteome</keyword>
<dbReference type="InterPro" id="IPR050846">
    <property type="entry name" value="TLCD"/>
</dbReference>
<gene>
    <name evidence="7" type="ORF">QTG54_001514</name>
</gene>
<evidence type="ECO:0000256" key="4">
    <source>
        <dbReference type="ARBA" id="ARBA00023136"/>
    </source>
</evidence>
<dbReference type="EMBL" id="JATAAI010000002">
    <property type="protein sequence ID" value="KAK1747551.1"/>
    <property type="molecule type" value="Genomic_DNA"/>
</dbReference>
<dbReference type="AlphaFoldDB" id="A0AAD9DH33"/>
<protein>
    <recommendedName>
        <fullName evidence="6">TLC domain-containing protein</fullName>
    </recommendedName>
</protein>
<reference evidence="7" key="1">
    <citation type="submission" date="2023-06" db="EMBL/GenBank/DDBJ databases">
        <title>Survivors Of The Sea: Transcriptome response of Skeletonema marinoi to long-term dormancy.</title>
        <authorList>
            <person name="Pinder M.I.M."/>
            <person name="Kourtchenko O."/>
            <person name="Robertson E.K."/>
            <person name="Larsson T."/>
            <person name="Maumus F."/>
            <person name="Osuna-Cruz C.M."/>
            <person name="Vancaester E."/>
            <person name="Stenow R."/>
            <person name="Vandepoele K."/>
            <person name="Ploug H."/>
            <person name="Bruchert V."/>
            <person name="Godhe A."/>
            <person name="Topel M."/>
        </authorList>
    </citation>
    <scope>NUCLEOTIDE SEQUENCE</scope>
    <source>
        <strain evidence="7">R05AC</strain>
    </source>
</reference>
<evidence type="ECO:0000256" key="5">
    <source>
        <dbReference type="SAM" id="Phobius"/>
    </source>
</evidence>
<dbReference type="GO" id="GO:0097035">
    <property type="term" value="P:regulation of membrane lipid distribution"/>
    <property type="evidence" value="ECO:0007669"/>
    <property type="project" value="TreeGrafter"/>
</dbReference>
<dbReference type="Pfam" id="PF03798">
    <property type="entry name" value="TRAM_LAG1_CLN8"/>
    <property type="match status" value="1"/>
</dbReference>
<accession>A0AAD9DH33</accession>
<dbReference type="GO" id="GO:0071709">
    <property type="term" value="P:membrane assembly"/>
    <property type="evidence" value="ECO:0007669"/>
    <property type="project" value="TreeGrafter"/>
</dbReference>